<dbReference type="PANTHER" id="PTHR11804">
    <property type="entry name" value="PROTEASE M3 THIMET OLIGOPEPTIDASE-RELATED"/>
    <property type="match status" value="1"/>
</dbReference>
<dbReference type="Proteomes" id="UP000032679">
    <property type="component" value="Unassembled WGS sequence"/>
</dbReference>
<proteinExistence type="inferred from homology"/>
<feature type="domain" description="Oligopeptidase F N-terminal" evidence="8">
    <location>
        <begin position="125"/>
        <end position="192"/>
    </location>
</feature>
<evidence type="ECO:0000256" key="2">
    <source>
        <dbReference type="ARBA" id="ARBA00022723"/>
    </source>
</evidence>
<evidence type="ECO:0000256" key="1">
    <source>
        <dbReference type="ARBA" id="ARBA00022670"/>
    </source>
</evidence>
<dbReference type="PANTHER" id="PTHR11804:SF5">
    <property type="entry name" value="OLIGOENDOPEPTIDASE F"/>
    <property type="match status" value="1"/>
</dbReference>
<evidence type="ECO:0000256" key="6">
    <source>
        <dbReference type="RuleBase" id="RU003435"/>
    </source>
</evidence>
<dbReference type="GO" id="GO:0004222">
    <property type="term" value="F:metalloendopeptidase activity"/>
    <property type="evidence" value="ECO:0007669"/>
    <property type="project" value="InterPro"/>
</dbReference>
<comment type="similarity">
    <text evidence="6">Belongs to the peptidase M3 family.</text>
</comment>
<evidence type="ECO:0000313" key="9">
    <source>
        <dbReference type="EMBL" id="GAN54310.1"/>
    </source>
</evidence>
<accession>A0A0D6MLN0</accession>
<dbReference type="GO" id="GO:0046872">
    <property type="term" value="F:metal ion binding"/>
    <property type="evidence" value="ECO:0007669"/>
    <property type="project" value="UniProtKB-UniRule"/>
</dbReference>
<gene>
    <name evidence="9" type="ORF">Tasa_017_193</name>
</gene>
<dbReference type="STRING" id="1231623.Tasa_017_193"/>
<dbReference type="InterPro" id="IPR011977">
    <property type="entry name" value="Pept_M3B_clade3"/>
</dbReference>
<dbReference type="CDD" id="cd09610">
    <property type="entry name" value="M3B_PepF"/>
    <property type="match status" value="1"/>
</dbReference>
<evidence type="ECO:0000313" key="10">
    <source>
        <dbReference type="Proteomes" id="UP000032679"/>
    </source>
</evidence>
<dbReference type="NCBIfam" id="TIGR02290">
    <property type="entry name" value="M3_fam_3"/>
    <property type="match status" value="1"/>
</dbReference>
<dbReference type="SUPFAM" id="SSF55486">
    <property type="entry name" value="Metalloproteases ('zincins'), catalytic domain"/>
    <property type="match status" value="1"/>
</dbReference>
<evidence type="ECO:0000259" key="7">
    <source>
        <dbReference type="Pfam" id="PF01432"/>
    </source>
</evidence>
<keyword evidence="4 6" id="KW-0862">Zinc</keyword>
<dbReference type="GO" id="GO:0006518">
    <property type="term" value="P:peptide metabolic process"/>
    <property type="evidence" value="ECO:0007669"/>
    <property type="project" value="TreeGrafter"/>
</dbReference>
<evidence type="ECO:0000256" key="4">
    <source>
        <dbReference type="ARBA" id="ARBA00022833"/>
    </source>
</evidence>
<dbReference type="InterPro" id="IPR042088">
    <property type="entry name" value="OligoPept_F_C"/>
</dbReference>
<keyword evidence="2 6" id="KW-0479">Metal-binding</keyword>
<feature type="domain" description="Peptidase M3A/M3B catalytic" evidence="7">
    <location>
        <begin position="346"/>
        <end position="587"/>
    </location>
</feature>
<keyword evidence="10" id="KW-1185">Reference proteome</keyword>
<dbReference type="EMBL" id="BALE01000017">
    <property type="protein sequence ID" value="GAN54310.1"/>
    <property type="molecule type" value="Genomic_DNA"/>
</dbReference>
<sequence length="606" mass="67745">MSRIFDIAAERGEAATPADLPRWDLSDLYASPDDPRIEADLKAGDVRARAFSDAWKGRLAGATPAQLAEAIGEYERIDEDLGRIASYAQLLFAANTADPAVGRFQQTINERMTDISAHLLFFTLELNRIDDADLDGKLADPALAHWRPFLRDLRVFRPYQLSDEVERVLMEKSVTARSAWTRLFDETMAQMTVTLDGETKPLDVAFNRLTDRDRSVREAAAREISACLGAQSRLLTLITNTLAKDKAIGDGLRGYERPGSSRNRGNMVEDSVVDALVSAVRDAYPRLSHRYYRMKARWLGLEHMEHWDRNAPLPGSDDSAIAWDEAKRIVRTAYTGFDPALGTIAGTFLDRPWIDAAPVPGKSSGAFAHPTVPSAHPYILMNYRGRARDVMTLAHELGHGIHQVLAARQGYFNSGTPLTLAETASVFGEMLTFQSLLDAQTDPARRRFLLASKVEDMLNTVVRQIAFYCFETRLHDERAKGELSSDRIGEIWREVQTESLGPAFEFTPDYDLYWSYVPHFVHSPFYVYAYAFGDCLVNALYGVYREGAPGFAERYRAMLEAGGTLRHKELLAPFGLDASDPGFWARGLDVISGFIDELEQGSDAHE</sequence>
<dbReference type="AlphaFoldDB" id="A0A0D6MLN0"/>
<dbReference type="Pfam" id="PF01432">
    <property type="entry name" value="Peptidase_M3"/>
    <property type="match status" value="1"/>
</dbReference>
<dbReference type="InterPro" id="IPR013647">
    <property type="entry name" value="OligopepF_N_dom"/>
</dbReference>
<dbReference type="InterPro" id="IPR001567">
    <property type="entry name" value="Pept_M3A_M3B_dom"/>
</dbReference>
<organism evidence="9 10">
    <name type="scientific">Tanticharoenia sakaeratensis NBRC 103193</name>
    <dbReference type="NCBI Taxonomy" id="1231623"/>
    <lineage>
        <taxon>Bacteria</taxon>
        <taxon>Pseudomonadati</taxon>
        <taxon>Pseudomonadota</taxon>
        <taxon>Alphaproteobacteria</taxon>
        <taxon>Acetobacterales</taxon>
        <taxon>Acetobacteraceae</taxon>
        <taxon>Tanticharoenia</taxon>
    </lineage>
</organism>
<name>A0A0D6MLN0_9PROT</name>
<dbReference type="Gene3D" id="1.10.1370.20">
    <property type="entry name" value="Oligoendopeptidase f, C-terminal domain"/>
    <property type="match status" value="1"/>
</dbReference>
<keyword evidence="1 6" id="KW-0645">Protease</keyword>
<keyword evidence="3 6" id="KW-0378">Hydrolase</keyword>
<dbReference type="Gene3D" id="1.20.140.70">
    <property type="entry name" value="Oligopeptidase f, N-terminal domain"/>
    <property type="match status" value="1"/>
</dbReference>
<evidence type="ECO:0000259" key="8">
    <source>
        <dbReference type="Pfam" id="PF08439"/>
    </source>
</evidence>
<keyword evidence="5 6" id="KW-0482">Metalloprotease</keyword>
<evidence type="ECO:0000256" key="5">
    <source>
        <dbReference type="ARBA" id="ARBA00023049"/>
    </source>
</evidence>
<dbReference type="RefSeq" id="WP_048848827.1">
    <property type="nucleotide sequence ID" value="NZ_BALE01000017.1"/>
</dbReference>
<reference evidence="9 10" key="1">
    <citation type="submission" date="2012-10" db="EMBL/GenBank/DDBJ databases">
        <title>Genome sequencing of Tanticharoenia sakaeratensis NBRC 103193.</title>
        <authorList>
            <person name="Azuma Y."/>
            <person name="Hadano H."/>
            <person name="Hirakawa H."/>
            <person name="Matsushita K."/>
        </authorList>
    </citation>
    <scope>NUCLEOTIDE SEQUENCE [LARGE SCALE GENOMIC DNA]</scope>
    <source>
        <strain evidence="9 10">NBRC 103193</strain>
    </source>
</reference>
<comment type="caution">
    <text evidence="9">The sequence shown here is derived from an EMBL/GenBank/DDBJ whole genome shotgun (WGS) entry which is preliminary data.</text>
</comment>
<protein>
    <submittedName>
        <fullName evidence="9">Oligoendopeptidase F</fullName>
    </submittedName>
</protein>
<comment type="cofactor">
    <cofactor evidence="6">
        <name>Zn(2+)</name>
        <dbReference type="ChEBI" id="CHEBI:29105"/>
    </cofactor>
    <text evidence="6">Binds 1 zinc ion.</text>
</comment>
<evidence type="ECO:0000256" key="3">
    <source>
        <dbReference type="ARBA" id="ARBA00022801"/>
    </source>
</evidence>
<dbReference type="OrthoDB" id="9766487at2"/>
<dbReference type="Pfam" id="PF08439">
    <property type="entry name" value="Peptidase_M3_N"/>
    <property type="match status" value="1"/>
</dbReference>
<dbReference type="GO" id="GO:0006508">
    <property type="term" value="P:proteolysis"/>
    <property type="evidence" value="ECO:0007669"/>
    <property type="project" value="UniProtKB-KW"/>
</dbReference>
<dbReference type="InterPro" id="IPR045090">
    <property type="entry name" value="Pept_M3A_M3B"/>
</dbReference>